<feature type="region of interest" description="Disordered" evidence="4">
    <location>
        <begin position="1"/>
        <end position="24"/>
    </location>
</feature>
<feature type="region of interest" description="Disordered" evidence="4">
    <location>
        <begin position="669"/>
        <end position="695"/>
    </location>
</feature>
<proteinExistence type="predicted"/>
<keyword evidence="7" id="KW-1185">Reference proteome</keyword>
<feature type="region of interest" description="Disordered" evidence="4">
    <location>
        <begin position="566"/>
        <end position="649"/>
    </location>
</feature>
<dbReference type="SUPFAM" id="SSF49879">
    <property type="entry name" value="SMAD/FHA domain"/>
    <property type="match status" value="1"/>
</dbReference>
<feature type="compositionally biased region" description="Basic residues" evidence="4">
    <location>
        <begin position="637"/>
        <end position="646"/>
    </location>
</feature>
<evidence type="ECO:0000256" key="4">
    <source>
        <dbReference type="SAM" id="MobiDB-lite"/>
    </source>
</evidence>
<dbReference type="PROSITE" id="PS50006">
    <property type="entry name" value="FHA_DOMAIN"/>
    <property type="match status" value="1"/>
</dbReference>
<dbReference type="GO" id="GO:0010468">
    <property type="term" value="P:regulation of gene expression"/>
    <property type="evidence" value="ECO:0007669"/>
    <property type="project" value="InterPro"/>
</dbReference>
<feature type="compositionally biased region" description="Polar residues" evidence="4">
    <location>
        <begin position="574"/>
        <end position="586"/>
    </location>
</feature>
<feature type="region of interest" description="Disordered" evidence="4">
    <location>
        <begin position="177"/>
        <end position="202"/>
    </location>
</feature>
<dbReference type="Gene3D" id="1.20.5.340">
    <property type="match status" value="1"/>
</dbReference>
<dbReference type="GO" id="GO:0005634">
    <property type="term" value="C:nucleus"/>
    <property type="evidence" value="ECO:0007669"/>
    <property type="project" value="UniProtKB-SubCell"/>
</dbReference>
<evidence type="ECO:0000256" key="3">
    <source>
        <dbReference type="SAM" id="Coils"/>
    </source>
</evidence>
<dbReference type="InterPro" id="IPR000253">
    <property type="entry name" value="FHA_dom"/>
</dbReference>
<gene>
    <name evidence="6" type="ORF">PHMEG_0003947</name>
</gene>
<feature type="compositionally biased region" description="Polar residues" evidence="4">
    <location>
        <begin position="612"/>
        <end position="622"/>
    </location>
</feature>
<sequence>MALKQEKANESQQEATEPWGRFTLVSKDPAEDSDHIYFRSKMTTIGRNKRRCNIIINKLFISSVHCVVTFDGTDDTGERVVKLHDNSRNGIWVNADRVGKGASMRLGSGFTIHFTKPGTTPAGTVSIPNATLSFAYYGLLAGVTPMAYKFEFLKESTIEANGVKEDVDMTIVADESFEATQASPADPPSPSEKKRKRVDEEPAAVTVATQELENKLKSAETQLKDAKSKLEVAENKLKAAESQVTALNDKMEHSGQVKVDKLAQENLNLMSKLEATTAENLQLKTDLAAKDKNTIEAVKKSMDVASKENEKLKQELVAKDKAVELKIKQAVEKCLEAEREIKSQEMVAKLKETTKKYQQKVEADHFEQRREMSEKMAAFANENEKLQTTLGAKEDELAECEDKIANLREKVITLEESASALTEKEKKLAEYEKKIGELEEKISSSKDETSEIMGLLAAAEERVVAAENKATEATISAAAAASSSNSVNANERQELQEAIASLRSELETHRAQLANRNGKALRTRLAAALNLFGQVQAISRQGMSLISGASNPELADLHLLSAASADSARTSTAVPNSPSTSPTEDGQQPGDDAKNSPAKKATKKSSRKAGYENTSATETSKVMVNGAEAEPKSSPSKVKREKKKSIKQAAPLSAVIEANAASAIAAMANSSAKNSPNDAIAIANGDTEGDWEMLE</sequence>
<dbReference type="EMBL" id="NBNE01000217">
    <property type="protein sequence ID" value="OWZ21503.1"/>
    <property type="molecule type" value="Genomic_DNA"/>
</dbReference>
<feature type="domain" description="FHA" evidence="5">
    <location>
        <begin position="43"/>
        <end position="98"/>
    </location>
</feature>
<evidence type="ECO:0000259" key="5">
    <source>
        <dbReference type="PROSITE" id="PS50006"/>
    </source>
</evidence>
<dbReference type="Proteomes" id="UP000198211">
    <property type="component" value="Unassembled WGS sequence"/>
</dbReference>
<dbReference type="PANTHER" id="PTHR15464">
    <property type="entry name" value="TRANSCRIPTION FACTOR 19"/>
    <property type="match status" value="1"/>
</dbReference>
<dbReference type="AlphaFoldDB" id="A0A225WV33"/>
<dbReference type="Pfam" id="PF00498">
    <property type="entry name" value="FHA"/>
    <property type="match status" value="1"/>
</dbReference>
<dbReference type="OrthoDB" id="21204at2759"/>
<comment type="caution">
    <text evidence="6">The sequence shown here is derived from an EMBL/GenBank/DDBJ whole genome shotgun (WGS) entry which is preliminary data.</text>
</comment>
<protein>
    <recommendedName>
        <fullName evidence="5">FHA domain-containing protein</fullName>
    </recommendedName>
</protein>
<dbReference type="Gene3D" id="2.60.200.20">
    <property type="match status" value="1"/>
</dbReference>
<dbReference type="Gene3D" id="1.10.287.1490">
    <property type="match status" value="1"/>
</dbReference>
<dbReference type="InterPro" id="IPR042803">
    <property type="entry name" value="TCF19"/>
</dbReference>
<dbReference type="PANTHER" id="PTHR15464:SF1">
    <property type="entry name" value="TRANSCRIPTION FACTOR 19"/>
    <property type="match status" value="1"/>
</dbReference>
<dbReference type="InterPro" id="IPR008984">
    <property type="entry name" value="SMAD_FHA_dom_sf"/>
</dbReference>
<evidence type="ECO:0000313" key="6">
    <source>
        <dbReference type="EMBL" id="OWZ21503.1"/>
    </source>
</evidence>
<accession>A0A225WV33</accession>
<organism evidence="6 7">
    <name type="scientific">Phytophthora megakarya</name>
    <dbReference type="NCBI Taxonomy" id="4795"/>
    <lineage>
        <taxon>Eukaryota</taxon>
        <taxon>Sar</taxon>
        <taxon>Stramenopiles</taxon>
        <taxon>Oomycota</taxon>
        <taxon>Peronosporomycetes</taxon>
        <taxon>Peronosporales</taxon>
        <taxon>Peronosporaceae</taxon>
        <taxon>Phytophthora</taxon>
    </lineage>
</organism>
<name>A0A225WV33_9STRA</name>
<comment type="subcellular location">
    <subcellularLocation>
        <location evidence="1">Nucleus</location>
    </subcellularLocation>
</comment>
<feature type="coiled-coil region" evidence="3">
    <location>
        <begin position="209"/>
        <end position="512"/>
    </location>
</feature>
<evidence type="ECO:0000313" key="7">
    <source>
        <dbReference type="Proteomes" id="UP000198211"/>
    </source>
</evidence>
<keyword evidence="3" id="KW-0175">Coiled coil</keyword>
<keyword evidence="2" id="KW-0539">Nucleus</keyword>
<reference evidence="7" key="1">
    <citation type="submission" date="2017-03" db="EMBL/GenBank/DDBJ databases">
        <title>Phytopthora megakarya and P. palmivora, two closely related causual agents of cacao black pod achieved similar genome size and gene model numbers by different mechanisms.</title>
        <authorList>
            <person name="Ali S."/>
            <person name="Shao J."/>
            <person name="Larry D.J."/>
            <person name="Kronmiller B."/>
            <person name="Shen D."/>
            <person name="Strem M.D."/>
            <person name="Melnick R.L."/>
            <person name="Guiltinan M.J."/>
            <person name="Tyler B.M."/>
            <person name="Meinhardt L.W."/>
            <person name="Bailey B.A."/>
        </authorList>
    </citation>
    <scope>NUCLEOTIDE SEQUENCE [LARGE SCALE GENOMIC DNA]</scope>
    <source>
        <strain evidence="7">zdho120</strain>
    </source>
</reference>
<dbReference type="STRING" id="4795.A0A225WV33"/>
<dbReference type="SMART" id="SM00240">
    <property type="entry name" value="FHA"/>
    <property type="match status" value="1"/>
</dbReference>
<evidence type="ECO:0000256" key="2">
    <source>
        <dbReference type="ARBA" id="ARBA00023242"/>
    </source>
</evidence>
<evidence type="ECO:0000256" key="1">
    <source>
        <dbReference type="ARBA" id="ARBA00004123"/>
    </source>
</evidence>